<dbReference type="InterPro" id="IPR029052">
    <property type="entry name" value="Metallo-depent_PP-like"/>
</dbReference>
<keyword evidence="11" id="KW-0472">Membrane</keyword>
<feature type="domain" description="Calcineurin-like phosphoesterase" evidence="12">
    <location>
        <begin position="92"/>
        <end position="349"/>
    </location>
</feature>
<evidence type="ECO:0000313" key="14">
    <source>
        <dbReference type="EMBL" id="KAF6018911.1"/>
    </source>
</evidence>
<reference evidence="14" key="1">
    <citation type="submission" date="2020-06" db="EMBL/GenBank/DDBJ databases">
        <title>Draft genome of Bugula neritina, a colonial animal packing powerful symbionts and potential medicines.</title>
        <authorList>
            <person name="Rayko M."/>
        </authorList>
    </citation>
    <scope>NUCLEOTIDE SEQUENCE [LARGE SCALE GENOMIC DNA]</scope>
    <source>
        <strain evidence="14">Kwan_BN1</strain>
    </source>
</reference>
<dbReference type="EMBL" id="VXIV02003269">
    <property type="protein sequence ID" value="KAF6018911.1"/>
    <property type="molecule type" value="Genomic_DNA"/>
</dbReference>
<evidence type="ECO:0000256" key="6">
    <source>
        <dbReference type="ARBA" id="ARBA00022729"/>
    </source>
</evidence>
<gene>
    <name evidence="14" type="ORF">EB796_022796</name>
</gene>
<dbReference type="InterPro" id="IPR041805">
    <property type="entry name" value="ASMase/PPN1_MPP"/>
</dbReference>
<organism evidence="14 15">
    <name type="scientific">Bugula neritina</name>
    <name type="common">Brown bryozoan</name>
    <name type="synonym">Sertularia neritina</name>
    <dbReference type="NCBI Taxonomy" id="10212"/>
    <lineage>
        <taxon>Eukaryota</taxon>
        <taxon>Metazoa</taxon>
        <taxon>Spiralia</taxon>
        <taxon>Lophotrochozoa</taxon>
        <taxon>Bryozoa</taxon>
        <taxon>Gymnolaemata</taxon>
        <taxon>Cheilostomatida</taxon>
        <taxon>Flustrina</taxon>
        <taxon>Buguloidea</taxon>
        <taxon>Bugulidae</taxon>
        <taxon>Bugula</taxon>
    </lineage>
</organism>
<comment type="caution">
    <text evidence="14">The sequence shown here is derived from an EMBL/GenBank/DDBJ whole genome shotgun (WGS) entry which is preliminary data.</text>
</comment>
<keyword evidence="8" id="KW-0862">Zinc</keyword>
<evidence type="ECO:0000256" key="9">
    <source>
        <dbReference type="ARBA" id="ARBA00023180"/>
    </source>
</evidence>
<name>A0A7J7IZR0_BUGNE</name>
<feature type="transmembrane region" description="Helical" evidence="11">
    <location>
        <begin position="36"/>
        <end position="55"/>
    </location>
</feature>
<dbReference type="Pfam" id="PF00149">
    <property type="entry name" value="Metallophos"/>
    <property type="match status" value="1"/>
</dbReference>
<dbReference type="AlphaFoldDB" id="A0A7J7IZR0"/>
<evidence type="ECO:0000256" key="5">
    <source>
        <dbReference type="ARBA" id="ARBA00022723"/>
    </source>
</evidence>
<dbReference type="InterPro" id="IPR045473">
    <property type="entry name" value="ASM_C"/>
</dbReference>
<evidence type="ECO:0000256" key="4">
    <source>
        <dbReference type="ARBA" id="ARBA00022525"/>
    </source>
</evidence>
<dbReference type="PANTHER" id="PTHR10340:SF57">
    <property type="entry name" value="METALLOPHOS DOMAIN-CONTAINING PROTEIN"/>
    <property type="match status" value="1"/>
</dbReference>
<keyword evidence="11" id="KW-0812">Transmembrane</keyword>
<dbReference type="SUPFAM" id="SSF56300">
    <property type="entry name" value="Metallo-dependent phosphatases"/>
    <property type="match status" value="1"/>
</dbReference>
<evidence type="ECO:0000259" key="12">
    <source>
        <dbReference type="Pfam" id="PF00149"/>
    </source>
</evidence>
<evidence type="ECO:0000313" key="15">
    <source>
        <dbReference type="Proteomes" id="UP000593567"/>
    </source>
</evidence>
<keyword evidence="7" id="KW-0378">Hydrolase</keyword>
<dbReference type="GO" id="GO:0008081">
    <property type="term" value="F:phosphoric diester hydrolase activity"/>
    <property type="evidence" value="ECO:0007669"/>
    <property type="project" value="TreeGrafter"/>
</dbReference>
<feature type="region of interest" description="Disordered" evidence="10">
    <location>
        <begin position="1"/>
        <end position="33"/>
    </location>
</feature>
<keyword evidence="11" id="KW-1133">Transmembrane helix</keyword>
<proteinExistence type="inferred from homology"/>
<dbReference type="GO" id="GO:0046872">
    <property type="term" value="F:metal ion binding"/>
    <property type="evidence" value="ECO:0007669"/>
    <property type="project" value="UniProtKB-KW"/>
</dbReference>
<dbReference type="Gene3D" id="3.60.21.10">
    <property type="match status" value="1"/>
</dbReference>
<evidence type="ECO:0000256" key="8">
    <source>
        <dbReference type="ARBA" id="ARBA00022833"/>
    </source>
</evidence>
<keyword evidence="5" id="KW-0479">Metal-binding</keyword>
<comment type="cofactor">
    <cofactor evidence="1">
        <name>Zn(2+)</name>
        <dbReference type="ChEBI" id="CHEBI:29105"/>
    </cofactor>
</comment>
<evidence type="ECO:0000256" key="1">
    <source>
        <dbReference type="ARBA" id="ARBA00001947"/>
    </source>
</evidence>
<evidence type="ECO:0000256" key="7">
    <source>
        <dbReference type="ARBA" id="ARBA00022801"/>
    </source>
</evidence>
<evidence type="ECO:0000256" key="3">
    <source>
        <dbReference type="ARBA" id="ARBA00008234"/>
    </source>
</evidence>
<keyword evidence="6" id="KW-0732">Signal</keyword>
<comment type="similarity">
    <text evidence="3">Belongs to the acid sphingomyelinase family.</text>
</comment>
<dbReference type="CDD" id="cd00842">
    <property type="entry name" value="MPP_ASMase"/>
    <property type="match status" value="1"/>
</dbReference>
<dbReference type="Pfam" id="PF19272">
    <property type="entry name" value="ASMase_C"/>
    <property type="match status" value="1"/>
</dbReference>
<evidence type="ECO:0000256" key="10">
    <source>
        <dbReference type="SAM" id="MobiDB-lite"/>
    </source>
</evidence>
<feature type="transmembrane region" description="Helical" evidence="11">
    <location>
        <begin position="524"/>
        <end position="549"/>
    </location>
</feature>
<keyword evidence="4" id="KW-0964">Secreted</keyword>
<keyword evidence="15" id="KW-1185">Reference proteome</keyword>
<comment type="subcellular location">
    <subcellularLocation>
        <location evidence="2">Secreted</location>
    </subcellularLocation>
</comment>
<protein>
    <submittedName>
        <fullName evidence="14">SMPDL3B</fullName>
    </submittedName>
</protein>
<dbReference type="PANTHER" id="PTHR10340">
    <property type="entry name" value="SPHINGOMYELIN PHOSPHODIESTERASE"/>
    <property type="match status" value="1"/>
</dbReference>
<evidence type="ECO:0000256" key="2">
    <source>
        <dbReference type="ARBA" id="ARBA00004613"/>
    </source>
</evidence>
<dbReference type="Proteomes" id="UP000593567">
    <property type="component" value="Unassembled WGS sequence"/>
</dbReference>
<accession>A0A7J7IZR0</accession>
<keyword evidence="9" id="KW-0325">Glycoprotein</keyword>
<sequence>MIIINTSTTNTTSSSSSSSSSTRSSRTSTTTSSSSTSITITISILVLIVLVVVVVSQGSTMVKSLMLVVSFVLAADFVMCRPSSHAVDKGYFWQITDFHVDSNYSLHGDPNKLCHSSSSSIHYDLGKFGNFRCDSSWLLVQSSISAMNSLHANPDFILWTGDSVPHVDDSTYDEDDVVITLRNITEMLLSVFPNTKIFPSFGNHDPYPSNEMPFDDVQYYTSILNVSQWAKLLPPDAHDTFIQGGYFSYSLSSQLKIVSLNTALYYSMNNLTIASNNYDPSGQLMWLTSELEKAKLINQKVYIAAHVPPGVFELNPETNWFHDDFNDAYMDIVENYADVILAHFYGHEHFDSLRIGESPEKSSPMFLSPSVTPFKTTLPTDHSNPSIRLFEYDRNSGEVLDYYQYYLNLSAANQGAGDKWELEYQFTTAYGVHDLNTFSVRDAVHKIINEDENKKYLNRYLQYNLISNYADDCDDHCLHAHKCAILNLRRVALKRCLSSNHRWHFSTTPRPHHHPHHPPPHVPIYVTVIIVVLSAGLLILAVAVMCLCFRPGQYMHMRRGYSKIPDYGAATSNNAET</sequence>
<dbReference type="GO" id="GO:0005615">
    <property type="term" value="C:extracellular space"/>
    <property type="evidence" value="ECO:0007669"/>
    <property type="project" value="TreeGrafter"/>
</dbReference>
<feature type="domain" description="Sphingomyelin phosphodiesterase C-terminal" evidence="13">
    <location>
        <begin position="364"/>
        <end position="502"/>
    </location>
</feature>
<dbReference type="InterPro" id="IPR004843">
    <property type="entry name" value="Calcineurin-like_PHP"/>
</dbReference>
<dbReference type="OrthoDB" id="348678at2759"/>
<evidence type="ECO:0000259" key="13">
    <source>
        <dbReference type="Pfam" id="PF19272"/>
    </source>
</evidence>
<evidence type="ECO:0000256" key="11">
    <source>
        <dbReference type="SAM" id="Phobius"/>
    </source>
</evidence>